<accession>M0MKP5</accession>
<dbReference type="OrthoDB" id="31512at2157"/>
<dbReference type="Pfam" id="PF01345">
    <property type="entry name" value="DUF11"/>
    <property type="match status" value="1"/>
</dbReference>
<gene>
    <name evidence="5" type="ORF">C449_04520</name>
</gene>
<dbReference type="InterPro" id="IPR001434">
    <property type="entry name" value="OmcB-like_DUF11"/>
</dbReference>
<evidence type="ECO:0000256" key="1">
    <source>
        <dbReference type="SAM" id="MobiDB-lite"/>
    </source>
</evidence>
<dbReference type="InterPro" id="IPR013783">
    <property type="entry name" value="Ig-like_fold"/>
</dbReference>
<dbReference type="RefSeq" id="WP_006076759.1">
    <property type="nucleotide sequence ID" value="NZ_AOMD01000014.1"/>
</dbReference>
<evidence type="ECO:0000259" key="4">
    <source>
        <dbReference type="Pfam" id="PF01882"/>
    </source>
</evidence>
<dbReference type="PANTHER" id="PTHR33608:SF6">
    <property type="entry name" value="BLL2464 PROTEIN"/>
    <property type="match status" value="1"/>
</dbReference>
<dbReference type="STRING" id="1227455.C449_04520"/>
<dbReference type="Pfam" id="PF01882">
    <property type="entry name" value="DUF58"/>
    <property type="match status" value="1"/>
</dbReference>
<dbReference type="AlphaFoldDB" id="M0MKP5"/>
<feature type="domain" description="DUF11" evidence="3">
    <location>
        <begin position="74"/>
        <end position="131"/>
    </location>
</feature>
<keyword evidence="2" id="KW-1133">Transmembrane helix</keyword>
<organism evidence="5 6">
    <name type="scientific">Halococcus saccharolyticus DSM 5350</name>
    <dbReference type="NCBI Taxonomy" id="1227455"/>
    <lineage>
        <taxon>Archaea</taxon>
        <taxon>Methanobacteriati</taxon>
        <taxon>Methanobacteriota</taxon>
        <taxon>Stenosarchaea group</taxon>
        <taxon>Halobacteria</taxon>
        <taxon>Halobacteriales</taxon>
        <taxon>Halococcaceae</taxon>
        <taxon>Halococcus</taxon>
    </lineage>
</organism>
<dbReference type="InterPro" id="IPR047589">
    <property type="entry name" value="DUF11_rpt"/>
</dbReference>
<sequence>MATESTQASEGYAELGPNETATRRTERWRGVSALALVAGAAGVLASQPALVVAGTVGVAFAALARAARPPEISLALERSVSDADPDPDEVVTVTVEVTNTGESSLPDLRLIDGVPPGLTATSDSPRLGTALRPGESTAFSYDVTATRGKHTFEPALAVARDVSGTAERVCRVRADATPITCVPSLDAAGELPLRAQTTGQPGRVLTEIGGSGVAFHTTREYRPGDPLSRIDWNGLAKTGELATVDFREERAASVVLLIDAREEAYRAPGPEAESAVERAIRAAGALYDVLTSEENRVGIAALSPEPCWLAPGAGTAHRAQVQELLATHPALAPTPPDAPFYSSIQARRLRRRLPDDAQLVVYSPLCDDSVVRLLQRFDAAGHRVTVVSPDSTSDGTPGRRLARTERRLRLSTLRSAGIPALDWRDEPLATALARAGGSA</sequence>
<dbReference type="InParanoid" id="M0MKP5"/>
<dbReference type="PATRIC" id="fig|1227455.4.peg.919"/>
<dbReference type="EMBL" id="AOMD01000014">
    <property type="protein sequence ID" value="EMA46267.1"/>
    <property type="molecule type" value="Genomic_DNA"/>
</dbReference>
<name>M0MKP5_9EURY</name>
<feature type="domain" description="DUF58" evidence="4">
    <location>
        <begin position="218"/>
        <end position="385"/>
    </location>
</feature>
<dbReference type="Proteomes" id="UP000011669">
    <property type="component" value="Unassembled WGS sequence"/>
</dbReference>
<dbReference type="NCBIfam" id="TIGR01451">
    <property type="entry name" value="B_ant_repeat"/>
    <property type="match status" value="1"/>
</dbReference>
<proteinExistence type="predicted"/>
<keyword evidence="2" id="KW-0472">Membrane</keyword>
<dbReference type="PANTHER" id="PTHR33608">
    <property type="entry name" value="BLL2464 PROTEIN"/>
    <property type="match status" value="1"/>
</dbReference>
<evidence type="ECO:0000259" key="3">
    <source>
        <dbReference type="Pfam" id="PF01345"/>
    </source>
</evidence>
<feature type="region of interest" description="Disordered" evidence="1">
    <location>
        <begin position="1"/>
        <end position="24"/>
    </location>
</feature>
<evidence type="ECO:0000313" key="5">
    <source>
        <dbReference type="EMBL" id="EMA46267.1"/>
    </source>
</evidence>
<keyword evidence="6" id="KW-1185">Reference proteome</keyword>
<protein>
    <submittedName>
        <fullName evidence="5">Conserved repeat domain protein</fullName>
    </submittedName>
</protein>
<dbReference type="InterPro" id="IPR002881">
    <property type="entry name" value="DUF58"/>
</dbReference>
<dbReference type="Gene3D" id="2.60.40.10">
    <property type="entry name" value="Immunoglobulins"/>
    <property type="match status" value="1"/>
</dbReference>
<feature type="transmembrane region" description="Helical" evidence="2">
    <location>
        <begin position="33"/>
        <end position="63"/>
    </location>
</feature>
<evidence type="ECO:0000313" key="6">
    <source>
        <dbReference type="Proteomes" id="UP000011669"/>
    </source>
</evidence>
<evidence type="ECO:0000256" key="2">
    <source>
        <dbReference type="SAM" id="Phobius"/>
    </source>
</evidence>
<comment type="caution">
    <text evidence="5">The sequence shown here is derived from an EMBL/GenBank/DDBJ whole genome shotgun (WGS) entry which is preliminary data.</text>
</comment>
<reference evidence="5 6" key="1">
    <citation type="journal article" date="2014" name="PLoS Genet.">
        <title>Phylogenetically driven sequencing of extremely halophilic archaea reveals strategies for static and dynamic osmo-response.</title>
        <authorList>
            <person name="Becker E.A."/>
            <person name="Seitzer P.M."/>
            <person name="Tritt A."/>
            <person name="Larsen D."/>
            <person name="Krusor M."/>
            <person name="Yao A.I."/>
            <person name="Wu D."/>
            <person name="Madern D."/>
            <person name="Eisen J.A."/>
            <person name="Darling A.E."/>
            <person name="Facciotti M.T."/>
        </authorList>
    </citation>
    <scope>NUCLEOTIDE SEQUENCE [LARGE SCALE GENOMIC DNA]</scope>
    <source>
        <strain evidence="5 6">DSM 5350</strain>
    </source>
</reference>
<keyword evidence="2" id="KW-0812">Transmembrane</keyword>